<evidence type="ECO:0000313" key="3">
    <source>
        <dbReference type="EMBL" id="MDR7086976.1"/>
    </source>
</evidence>
<proteinExistence type="predicted"/>
<keyword evidence="2" id="KW-1133">Transmembrane helix</keyword>
<reference evidence="3 4" key="1">
    <citation type="submission" date="2023-07" db="EMBL/GenBank/DDBJ databases">
        <title>Sorghum-associated microbial communities from plants grown in Nebraska, USA.</title>
        <authorList>
            <person name="Schachtman D."/>
        </authorList>
    </citation>
    <scope>NUCLEOTIDE SEQUENCE [LARGE SCALE GENOMIC DNA]</scope>
    <source>
        <strain evidence="3 4">BE248</strain>
    </source>
</reference>
<keyword evidence="2" id="KW-0472">Membrane</keyword>
<dbReference type="Pfam" id="PF11298">
    <property type="entry name" value="DUF3099"/>
    <property type="match status" value="1"/>
</dbReference>
<name>A0ABU1UP64_9ACTN</name>
<organism evidence="3 4">
    <name type="scientific">Aeromicrobium panaciterrae</name>
    <dbReference type="NCBI Taxonomy" id="363861"/>
    <lineage>
        <taxon>Bacteria</taxon>
        <taxon>Bacillati</taxon>
        <taxon>Actinomycetota</taxon>
        <taxon>Actinomycetes</taxon>
        <taxon>Propionibacteriales</taxon>
        <taxon>Nocardioidaceae</taxon>
        <taxon>Aeromicrobium</taxon>
    </lineage>
</organism>
<gene>
    <name evidence="3" type="ORF">J2X11_001815</name>
</gene>
<keyword evidence="2" id="KW-0812">Transmembrane</keyword>
<evidence type="ECO:0008006" key="5">
    <source>
        <dbReference type="Google" id="ProtNLM"/>
    </source>
</evidence>
<evidence type="ECO:0000313" key="4">
    <source>
        <dbReference type="Proteomes" id="UP001257739"/>
    </source>
</evidence>
<protein>
    <recommendedName>
        <fullName evidence="5">DUF3099 domain-containing protein</fullName>
    </recommendedName>
</protein>
<accession>A0ABU1UP64</accession>
<dbReference type="RefSeq" id="WP_309969838.1">
    <property type="nucleotide sequence ID" value="NZ_JAVDWH010000001.1"/>
</dbReference>
<dbReference type="InterPro" id="IPR021449">
    <property type="entry name" value="DUF3099"/>
</dbReference>
<dbReference type="Proteomes" id="UP001257739">
    <property type="component" value="Unassembled WGS sequence"/>
</dbReference>
<comment type="caution">
    <text evidence="3">The sequence shown here is derived from an EMBL/GenBank/DDBJ whole genome shotgun (WGS) entry which is preliminary data.</text>
</comment>
<feature type="transmembrane region" description="Helical" evidence="2">
    <location>
        <begin position="57"/>
        <end position="78"/>
    </location>
</feature>
<dbReference type="EMBL" id="JAVDWH010000001">
    <property type="protein sequence ID" value="MDR7086976.1"/>
    <property type="molecule type" value="Genomic_DNA"/>
</dbReference>
<keyword evidence="4" id="KW-1185">Reference proteome</keyword>
<evidence type="ECO:0000256" key="1">
    <source>
        <dbReference type="SAM" id="MobiDB-lite"/>
    </source>
</evidence>
<feature type="region of interest" description="Disordered" evidence="1">
    <location>
        <begin position="84"/>
        <end position="104"/>
    </location>
</feature>
<evidence type="ECO:0000256" key="2">
    <source>
        <dbReference type="SAM" id="Phobius"/>
    </source>
</evidence>
<sequence>MTREPVEPRKQQVYSITSAATSHSDDIGAREKRYAISMGIRTACFIGAIIADGWLRWVLLAGALLLPYTSVILANAGVRKRGAGPSVFGPENAIEAPRPTQLDD</sequence>
<feature type="transmembrane region" description="Helical" evidence="2">
    <location>
        <begin position="34"/>
        <end position="51"/>
    </location>
</feature>